<dbReference type="Gene3D" id="3.30.465.10">
    <property type="match status" value="1"/>
</dbReference>
<dbReference type="InterPro" id="IPR016166">
    <property type="entry name" value="FAD-bd_PCMH"/>
</dbReference>
<dbReference type="Pfam" id="PF01565">
    <property type="entry name" value="FAD_binding_4"/>
    <property type="match status" value="1"/>
</dbReference>
<dbReference type="STRING" id="1385520.N802_12250"/>
<dbReference type="GO" id="GO:0016491">
    <property type="term" value="F:oxidoreductase activity"/>
    <property type="evidence" value="ECO:0007669"/>
    <property type="project" value="UniProtKB-KW"/>
</dbReference>
<comment type="cofactor">
    <cofactor evidence="1">
        <name>FAD</name>
        <dbReference type="ChEBI" id="CHEBI:57692"/>
    </cofactor>
</comment>
<gene>
    <name evidence="7" type="ORF">N802_12250</name>
</gene>
<dbReference type="OrthoDB" id="9775082at2"/>
<name>A0A0A0J9Q3_9MICO</name>
<dbReference type="InterPro" id="IPR006094">
    <property type="entry name" value="Oxid_FAD_bind_N"/>
</dbReference>
<dbReference type="InterPro" id="IPR012951">
    <property type="entry name" value="BBE"/>
</dbReference>
<dbReference type="Gene3D" id="3.30.43.10">
    <property type="entry name" value="Uridine Diphospho-n-acetylenolpyruvylglucosamine Reductase, domain 2"/>
    <property type="match status" value="1"/>
</dbReference>
<dbReference type="Gene3D" id="3.40.462.20">
    <property type="match status" value="1"/>
</dbReference>
<dbReference type="RefSeq" id="WP_052109375.1">
    <property type="nucleotide sequence ID" value="NZ_AVPJ01000002.1"/>
</dbReference>
<accession>A0A0A0J9Q3</accession>
<dbReference type="PROSITE" id="PS51387">
    <property type="entry name" value="FAD_PCMH"/>
    <property type="match status" value="1"/>
</dbReference>
<dbReference type="PANTHER" id="PTHR42973">
    <property type="entry name" value="BINDING OXIDOREDUCTASE, PUTATIVE (AFU_ORTHOLOGUE AFUA_1G17690)-RELATED"/>
    <property type="match status" value="1"/>
</dbReference>
<dbReference type="PROSITE" id="PS00862">
    <property type="entry name" value="OX2_COVAL_FAD"/>
    <property type="match status" value="1"/>
</dbReference>
<dbReference type="InterPro" id="IPR016169">
    <property type="entry name" value="FAD-bd_PCMH_sub2"/>
</dbReference>
<dbReference type="InterPro" id="IPR050416">
    <property type="entry name" value="FAD-linked_Oxidoreductase"/>
</dbReference>
<keyword evidence="4" id="KW-0274">FAD</keyword>
<dbReference type="InterPro" id="IPR036318">
    <property type="entry name" value="FAD-bd_PCMH-like_sf"/>
</dbReference>
<dbReference type="PANTHER" id="PTHR42973:SF39">
    <property type="entry name" value="FAD-BINDING PCMH-TYPE DOMAIN-CONTAINING PROTEIN"/>
    <property type="match status" value="1"/>
</dbReference>
<feature type="domain" description="FAD-binding PCMH-type" evidence="6">
    <location>
        <begin position="41"/>
        <end position="210"/>
    </location>
</feature>
<dbReference type="GO" id="GO:0071949">
    <property type="term" value="F:FAD binding"/>
    <property type="evidence" value="ECO:0007669"/>
    <property type="project" value="InterPro"/>
</dbReference>
<dbReference type="Proteomes" id="UP000030002">
    <property type="component" value="Unassembled WGS sequence"/>
</dbReference>
<dbReference type="Pfam" id="PF08031">
    <property type="entry name" value="BBE"/>
    <property type="match status" value="1"/>
</dbReference>
<evidence type="ECO:0000256" key="4">
    <source>
        <dbReference type="ARBA" id="ARBA00022827"/>
    </source>
</evidence>
<dbReference type="InterPro" id="IPR016167">
    <property type="entry name" value="FAD-bd_PCMH_sub1"/>
</dbReference>
<sequence length="459" mass="48027">MSAAVDSTSLADRLDAVVDGEVTAPGDAAYDEARQVFAAGIDKHPEAIVRPAHVDDVAAVVALAREFDIELAVRGGGHSGAGHGTSDGVVLDLGELKDLDIDVEGRTAWAGAGLTAGEFTTAVAEHGLAAGFGDAGVVGIGGITLGGGVGFLSRAHGLTIDNLLAAQVVTANGERLHVDADNHPDLFWALRGGGGNFGVVTRFQFRLHEVGQVHGGMLMLAATPSAMRSVVRAAEAAPDELSLIINVMSAPPMPFIPEALHGSTVIMVVACWSGAVDEGERVLAPLRASGEVLADMIEPIPYAALLEDEVPARMPFTVAGRSAYTEEVTDAAIRAIIEQVSTSDAALKVVHLRLMGGAIDRVEADATAYAHRGARFMTNVASSYDGAEDRREREAWISGLAELLEVGQPGVYVNFLADDGAARLEEAYPPHTLKRLREIKAAYDPDNVFQVNHNISPTA</sequence>
<dbReference type="EMBL" id="AVPJ01000002">
    <property type="protein sequence ID" value="KGN34165.1"/>
    <property type="molecule type" value="Genomic_DNA"/>
</dbReference>
<evidence type="ECO:0000256" key="3">
    <source>
        <dbReference type="ARBA" id="ARBA00022630"/>
    </source>
</evidence>
<evidence type="ECO:0000313" key="7">
    <source>
        <dbReference type="EMBL" id="KGN34165.1"/>
    </source>
</evidence>
<keyword evidence="5" id="KW-0560">Oxidoreductase</keyword>
<keyword evidence="8" id="KW-1185">Reference proteome</keyword>
<evidence type="ECO:0000313" key="8">
    <source>
        <dbReference type="Proteomes" id="UP000030002"/>
    </source>
</evidence>
<reference evidence="7 8" key="1">
    <citation type="submission" date="2013-08" db="EMBL/GenBank/DDBJ databases">
        <title>The genome sequence of Knoellia sinensis.</title>
        <authorList>
            <person name="Zhu W."/>
            <person name="Wang G."/>
        </authorList>
    </citation>
    <scope>NUCLEOTIDE SEQUENCE [LARGE SCALE GENOMIC DNA]</scope>
    <source>
        <strain evidence="7 8">KCTC 19936</strain>
    </source>
</reference>
<proteinExistence type="inferred from homology"/>
<dbReference type="InterPro" id="IPR006093">
    <property type="entry name" value="Oxy_OxRdtase_FAD_BS"/>
</dbReference>
<evidence type="ECO:0000256" key="2">
    <source>
        <dbReference type="ARBA" id="ARBA00005466"/>
    </source>
</evidence>
<dbReference type="SUPFAM" id="SSF56176">
    <property type="entry name" value="FAD-binding/transporter-associated domain-like"/>
    <property type="match status" value="1"/>
</dbReference>
<keyword evidence="3" id="KW-0285">Flavoprotein</keyword>
<dbReference type="eggNOG" id="COG0277">
    <property type="taxonomic scope" value="Bacteria"/>
</dbReference>
<evidence type="ECO:0000259" key="6">
    <source>
        <dbReference type="PROSITE" id="PS51387"/>
    </source>
</evidence>
<protein>
    <submittedName>
        <fullName evidence="7">Oxidoreductase</fullName>
    </submittedName>
</protein>
<evidence type="ECO:0000256" key="1">
    <source>
        <dbReference type="ARBA" id="ARBA00001974"/>
    </source>
</evidence>
<evidence type="ECO:0000256" key="5">
    <source>
        <dbReference type="ARBA" id="ARBA00023002"/>
    </source>
</evidence>
<dbReference type="AlphaFoldDB" id="A0A0A0J9Q3"/>
<comment type="caution">
    <text evidence="7">The sequence shown here is derived from an EMBL/GenBank/DDBJ whole genome shotgun (WGS) entry which is preliminary data.</text>
</comment>
<organism evidence="7 8">
    <name type="scientific">Knoellia sinensis KCTC 19936</name>
    <dbReference type="NCBI Taxonomy" id="1385520"/>
    <lineage>
        <taxon>Bacteria</taxon>
        <taxon>Bacillati</taxon>
        <taxon>Actinomycetota</taxon>
        <taxon>Actinomycetes</taxon>
        <taxon>Micrococcales</taxon>
        <taxon>Intrasporangiaceae</taxon>
        <taxon>Knoellia</taxon>
    </lineage>
</organism>
<comment type="similarity">
    <text evidence="2">Belongs to the oxygen-dependent FAD-linked oxidoreductase family.</text>
</comment>